<dbReference type="Ensembl" id="ENSNFUT00015040906.1">
    <property type="protein sequence ID" value="ENSNFUP00015039186.1"/>
    <property type="gene ID" value="ENSNFUG00015018891.1"/>
</dbReference>
<comment type="similarity">
    <text evidence="1">Belongs to the TRAFAC class TrmE-Era-EngA-EngB-Septin-like GTPase superfamily. AIG1/Toc34/Toc159-like paraseptin GTPase family. IAN subfamily.</text>
</comment>
<keyword evidence="3" id="KW-0342">GTP-binding</keyword>
<dbReference type="FunFam" id="3.40.50.300:FF:000366">
    <property type="entry name" value="GTPase, IMAP family member 2"/>
    <property type="match status" value="1"/>
</dbReference>
<dbReference type="InterPro" id="IPR045058">
    <property type="entry name" value="GIMA/IAN/Toc"/>
</dbReference>
<evidence type="ECO:0000256" key="4">
    <source>
        <dbReference type="SAM" id="Coils"/>
    </source>
</evidence>
<dbReference type="Proteomes" id="UP000694548">
    <property type="component" value="Chromosome sgr04"/>
</dbReference>
<dbReference type="GeneTree" id="ENSGT01150000286992"/>
<dbReference type="PROSITE" id="PS51720">
    <property type="entry name" value="G_AIG1"/>
    <property type="match status" value="2"/>
</dbReference>
<dbReference type="Pfam" id="PF04548">
    <property type="entry name" value="AIG1"/>
    <property type="match status" value="2"/>
</dbReference>
<evidence type="ECO:0000256" key="2">
    <source>
        <dbReference type="ARBA" id="ARBA00022741"/>
    </source>
</evidence>
<evidence type="ECO:0000256" key="1">
    <source>
        <dbReference type="ARBA" id="ARBA00008535"/>
    </source>
</evidence>
<feature type="coiled-coil region" evidence="4">
    <location>
        <begin position="421"/>
        <end position="448"/>
    </location>
</feature>
<dbReference type="AlphaFoldDB" id="A0A8C6P7N3"/>
<keyword evidence="5" id="KW-1133">Transmembrane helix</keyword>
<dbReference type="InterPro" id="IPR027417">
    <property type="entry name" value="P-loop_NTPase"/>
</dbReference>
<reference evidence="7" key="3">
    <citation type="submission" date="2025-09" db="UniProtKB">
        <authorList>
            <consortium name="Ensembl"/>
        </authorList>
    </citation>
    <scope>IDENTIFICATION</scope>
</reference>
<feature type="domain" description="AIG1-type G" evidence="6">
    <location>
        <begin position="9"/>
        <end position="210"/>
    </location>
</feature>
<name>A0A8C6P7N3_NOTFU</name>
<dbReference type="InterPro" id="IPR006703">
    <property type="entry name" value="G_AIG1"/>
</dbReference>
<organism evidence="7 8">
    <name type="scientific">Nothobranchius furzeri</name>
    <name type="common">Turquoise killifish</name>
    <dbReference type="NCBI Taxonomy" id="105023"/>
    <lineage>
        <taxon>Eukaryota</taxon>
        <taxon>Metazoa</taxon>
        <taxon>Chordata</taxon>
        <taxon>Craniata</taxon>
        <taxon>Vertebrata</taxon>
        <taxon>Euteleostomi</taxon>
        <taxon>Actinopterygii</taxon>
        <taxon>Neopterygii</taxon>
        <taxon>Teleostei</taxon>
        <taxon>Neoteleostei</taxon>
        <taxon>Acanthomorphata</taxon>
        <taxon>Ovalentaria</taxon>
        <taxon>Atherinomorphae</taxon>
        <taxon>Cyprinodontiformes</taxon>
        <taxon>Nothobranchiidae</taxon>
        <taxon>Nothobranchius</taxon>
    </lineage>
</organism>
<reference evidence="7" key="1">
    <citation type="submission" date="2014-08" db="EMBL/GenBank/DDBJ databases">
        <authorList>
            <person name="Senf B."/>
            <person name="Petzold A."/>
            <person name="Downie B.R."/>
            <person name="Koch P."/>
            <person name="Platzer M."/>
        </authorList>
    </citation>
    <scope>NUCLEOTIDE SEQUENCE [LARGE SCALE GENOMIC DNA]</scope>
    <source>
        <strain evidence="7">GRZ</strain>
    </source>
</reference>
<keyword evidence="5" id="KW-0812">Transmembrane</keyword>
<evidence type="ECO:0000259" key="6">
    <source>
        <dbReference type="PROSITE" id="PS51720"/>
    </source>
</evidence>
<evidence type="ECO:0000313" key="7">
    <source>
        <dbReference type="Ensembl" id="ENSNFUP00015039186.1"/>
    </source>
</evidence>
<feature type="domain" description="AIG1-type G" evidence="6">
    <location>
        <begin position="215"/>
        <end position="425"/>
    </location>
</feature>
<keyword evidence="8" id="KW-1185">Reference proteome</keyword>
<keyword evidence="2" id="KW-0547">Nucleotide-binding</keyword>
<feature type="transmembrane region" description="Helical" evidence="5">
    <location>
        <begin position="133"/>
        <end position="150"/>
    </location>
</feature>
<dbReference type="SUPFAM" id="SSF52540">
    <property type="entry name" value="P-loop containing nucleoside triphosphate hydrolases"/>
    <property type="match status" value="2"/>
</dbReference>
<keyword evidence="5" id="KW-0472">Membrane</keyword>
<dbReference type="GO" id="GO:0005525">
    <property type="term" value="F:GTP binding"/>
    <property type="evidence" value="ECO:0007669"/>
    <property type="project" value="UniProtKB-KW"/>
</dbReference>
<evidence type="ECO:0000256" key="5">
    <source>
        <dbReference type="SAM" id="Phobius"/>
    </source>
</evidence>
<dbReference type="PANTHER" id="PTHR10903">
    <property type="entry name" value="GTPASE, IMAP FAMILY MEMBER-RELATED"/>
    <property type="match status" value="1"/>
</dbReference>
<proteinExistence type="inferred from homology"/>
<sequence>MNTLCFLTEFTRRIVVLGKTGAGKSSLANTLFGEKVCETNHSPTSGTAKCQAESRIVNGRSVTVIDTPGFFDTGRSEEEMKVEIVRCITECAPGPHVFIIVLKVEKYTEQENEVINRMADYFSDDALRFSSTWFLFSYYFCVCFVLHGLFSPFINIRRKKFLCTYLFSLHFFFTKVKTRNQALAPLDFTVSMNTCRVGEHLTNTLMSCHCSPLELTTFRIVLLGKSRNGKSSLANVLFGETKFKVKNLNDSNTVTSDARTKCIKGRNLTLIDTPGFLDPGRTEKEVKPELTRCVAECAPGPHVFLIVLKVEKHTEHEKAVINNIREYFSGDALKYAVVVFTHGDQLPEGMKIEEFVDQSEELKELVEKCGGRCHVFDCKYWKNNDQEDAYRSNQLQMAELLNTIDKILMENTGGYYTNTILRDMEREIQEEERSIQETSQKMSKEEIRELAKSNVVRKQLKILLKVMHLLLNCFLSSPREE</sequence>
<accession>A0A8C6P7N3</accession>
<dbReference type="PANTHER" id="PTHR10903:SF62">
    <property type="entry name" value="GTPASE IMAP FAMILY MEMBER 4-LIKE-RELATED"/>
    <property type="match status" value="1"/>
</dbReference>
<evidence type="ECO:0000256" key="3">
    <source>
        <dbReference type="ARBA" id="ARBA00023134"/>
    </source>
</evidence>
<keyword evidence="4" id="KW-0175">Coiled coil</keyword>
<dbReference type="Gene3D" id="3.40.50.300">
    <property type="entry name" value="P-loop containing nucleotide triphosphate hydrolases"/>
    <property type="match status" value="2"/>
</dbReference>
<reference evidence="7" key="2">
    <citation type="submission" date="2025-08" db="UniProtKB">
        <authorList>
            <consortium name="Ensembl"/>
        </authorList>
    </citation>
    <scope>IDENTIFICATION</scope>
</reference>
<evidence type="ECO:0000313" key="8">
    <source>
        <dbReference type="Proteomes" id="UP000694548"/>
    </source>
</evidence>
<protein>
    <recommendedName>
        <fullName evidence="6">AIG1-type G domain-containing protein</fullName>
    </recommendedName>
</protein>